<dbReference type="EMBL" id="KQ459562">
    <property type="protein sequence ID" value="KPI99881.1"/>
    <property type="molecule type" value="Genomic_DNA"/>
</dbReference>
<organism evidence="1 2">
    <name type="scientific">Papilio xuthus</name>
    <name type="common">Asian swallowtail butterfly</name>
    <dbReference type="NCBI Taxonomy" id="66420"/>
    <lineage>
        <taxon>Eukaryota</taxon>
        <taxon>Metazoa</taxon>
        <taxon>Ecdysozoa</taxon>
        <taxon>Arthropoda</taxon>
        <taxon>Hexapoda</taxon>
        <taxon>Insecta</taxon>
        <taxon>Pterygota</taxon>
        <taxon>Neoptera</taxon>
        <taxon>Endopterygota</taxon>
        <taxon>Lepidoptera</taxon>
        <taxon>Glossata</taxon>
        <taxon>Ditrysia</taxon>
        <taxon>Papilionoidea</taxon>
        <taxon>Papilionidae</taxon>
        <taxon>Papilioninae</taxon>
        <taxon>Papilio</taxon>
    </lineage>
</organism>
<dbReference type="GO" id="GO:0007423">
    <property type="term" value="P:sensory organ development"/>
    <property type="evidence" value="ECO:0007669"/>
    <property type="project" value="InterPro"/>
</dbReference>
<dbReference type="AlphaFoldDB" id="A0A194Q2W1"/>
<protein>
    <submittedName>
        <fullName evidence="1">Enhancer of split malpha protein</fullName>
    </submittedName>
</protein>
<evidence type="ECO:0000313" key="2">
    <source>
        <dbReference type="Proteomes" id="UP000053268"/>
    </source>
</evidence>
<dbReference type="Pfam" id="PF15952">
    <property type="entry name" value="ESM4"/>
    <property type="match status" value="1"/>
</dbReference>
<dbReference type="PANTHER" id="PTHR12254:SF0">
    <property type="entry name" value="BARBU-RELATED"/>
    <property type="match status" value="1"/>
</dbReference>
<name>A0A194Q2W1_PAPXU</name>
<evidence type="ECO:0000313" key="1">
    <source>
        <dbReference type="EMBL" id="KPI99881.1"/>
    </source>
</evidence>
<proteinExistence type="predicted"/>
<keyword evidence="2" id="KW-1185">Reference proteome</keyword>
<dbReference type="GO" id="GO:0007219">
    <property type="term" value="P:Notch signaling pathway"/>
    <property type="evidence" value="ECO:0007669"/>
    <property type="project" value="InterPro"/>
</dbReference>
<sequence>MCCLPTLQRDAWTARDNPLGLSDTFFQQQIYLILKRSPENYKDDNVYEKHNRVSNIPLKLRTHARGELFIHAELLCRGRRTGYKRASRSCSPTFPLLLSQATHVLSKQLSKMSYYANNEYIISTNNSINENKYNSDKAKNSGFKALLKPLMKIIKKTTKRAPVKQCDTSYESEQNSSNEMLEKKIYEEMDNCQSGAAFLVCNEDESYDLVPVAREDFYIPVHFARTDAGTFFWTTVSKTEGDFAAASCYTECQTAEQQHPVFQDRWVQA</sequence>
<reference evidence="1 2" key="1">
    <citation type="journal article" date="2015" name="Nat. Commun.">
        <title>Outbred genome sequencing and CRISPR/Cas9 gene editing in butterflies.</title>
        <authorList>
            <person name="Li X."/>
            <person name="Fan D."/>
            <person name="Zhang W."/>
            <person name="Liu G."/>
            <person name="Zhang L."/>
            <person name="Zhao L."/>
            <person name="Fang X."/>
            <person name="Chen L."/>
            <person name="Dong Y."/>
            <person name="Chen Y."/>
            <person name="Ding Y."/>
            <person name="Zhao R."/>
            <person name="Feng M."/>
            <person name="Zhu Y."/>
            <person name="Feng Y."/>
            <person name="Jiang X."/>
            <person name="Zhu D."/>
            <person name="Xiang H."/>
            <person name="Feng X."/>
            <person name="Li S."/>
            <person name="Wang J."/>
            <person name="Zhang G."/>
            <person name="Kronforst M.R."/>
            <person name="Wang W."/>
        </authorList>
    </citation>
    <scope>NUCLEOTIDE SEQUENCE [LARGE SCALE GENOMIC DNA]</scope>
    <source>
        <strain evidence="1">Ya'a_city_454_Px</strain>
        <tissue evidence="1">Whole body</tissue>
    </source>
</reference>
<dbReference type="Proteomes" id="UP000053268">
    <property type="component" value="Unassembled WGS sequence"/>
</dbReference>
<accession>A0A194Q2W1</accession>
<gene>
    <name evidence="1" type="ORF">RR46_04855</name>
</gene>
<dbReference type="PANTHER" id="PTHR12254">
    <property type="entry name" value="ENHANCER OF SPLIT MALPHA PROTEIN"/>
    <property type="match status" value="1"/>
</dbReference>
<dbReference type="InterPro" id="IPR029686">
    <property type="entry name" value="Malpha/m4/m2"/>
</dbReference>